<dbReference type="AlphaFoldDB" id="A0A238HE66"/>
<evidence type="ECO:0000313" key="2">
    <source>
        <dbReference type="Proteomes" id="UP000198460"/>
    </source>
</evidence>
<protein>
    <submittedName>
        <fullName evidence="1">Uncharacterized protein</fullName>
    </submittedName>
</protein>
<dbReference type="EMBL" id="FXAN01000133">
    <property type="protein sequence ID" value="SMG03207.1"/>
    <property type="molecule type" value="Genomic_DNA"/>
</dbReference>
<sequence length="54" mass="6145">MTTGLSEIRGIRLAYHAPCPLERRTLCDAASPRQAFRQARLRMRMCRPYAPLAA</sequence>
<reference evidence="1 2" key="1">
    <citation type="submission" date="2017-04" db="EMBL/GenBank/DDBJ databases">
        <authorList>
            <person name="Afonso C.L."/>
            <person name="Miller P.J."/>
            <person name="Scott M.A."/>
            <person name="Spackman E."/>
            <person name="Goraichik I."/>
            <person name="Dimitrov K.M."/>
            <person name="Suarez D.L."/>
            <person name="Swayne D.E."/>
        </authorList>
    </citation>
    <scope>NUCLEOTIDE SEQUENCE [LARGE SCALE GENOMIC DNA]</scope>
    <source>
        <strain evidence="1">LMG 28154</strain>
    </source>
</reference>
<evidence type="ECO:0000313" key="1">
    <source>
        <dbReference type="EMBL" id="SMG03207.1"/>
    </source>
</evidence>
<organism evidence="1 2">
    <name type="scientific">Burkholderia singularis</name>
    <dbReference type="NCBI Taxonomy" id="1503053"/>
    <lineage>
        <taxon>Bacteria</taxon>
        <taxon>Pseudomonadati</taxon>
        <taxon>Pseudomonadota</taxon>
        <taxon>Betaproteobacteria</taxon>
        <taxon>Burkholderiales</taxon>
        <taxon>Burkholderiaceae</taxon>
        <taxon>Burkholderia</taxon>
        <taxon>pseudomallei group</taxon>
    </lineage>
</organism>
<gene>
    <name evidence="1" type="ORF">BSIN_5337</name>
</gene>
<proteinExistence type="predicted"/>
<dbReference type="Proteomes" id="UP000198460">
    <property type="component" value="Unassembled WGS sequence"/>
</dbReference>
<accession>A0A238HE66</accession>
<name>A0A238HE66_9BURK</name>